<evidence type="ECO:0000313" key="1">
    <source>
        <dbReference type="EMBL" id="ARX81618.1"/>
    </source>
</evidence>
<dbReference type="AlphaFoldDB" id="A0A1Z1W5B2"/>
<dbReference type="Proteomes" id="UP000195880">
    <property type="component" value="Chromosome"/>
</dbReference>
<dbReference type="KEGG" id="salf:SMD44_01016"/>
<organism evidence="1 2">
    <name type="scientific">Streptomyces alboflavus</name>
    <dbReference type="NCBI Taxonomy" id="67267"/>
    <lineage>
        <taxon>Bacteria</taxon>
        <taxon>Bacillati</taxon>
        <taxon>Actinomycetota</taxon>
        <taxon>Actinomycetes</taxon>
        <taxon>Kitasatosporales</taxon>
        <taxon>Streptomycetaceae</taxon>
        <taxon>Streptomyces</taxon>
    </lineage>
</organism>
<sequence>MGGSDSHQSVSGGEARNVVQAGTVQGDINILGIPRSPHTVPHQLPRPATHFVNRQDCLDRLDALAGEDGGLAVLSGQAGVGKSALAVCWSHQAAGRFPDGQLYADLRGYHRLPPQPPEETLHSFLLALDAPMDRFPTRLSGMTSLYRSLLHGKRLLIVADNVREPQQILPLLPGAPGCFVLATSRNDLDSLAVTEGATTVKVHPLVTGDAVGLFCRLSGYAAGRQVAALVDRFGRLPLTVRIIAHRARAMDHVAALAADLAAAPDRLTALATSDDVMEVRRVLSYSYHSLSPDKARLFRLLSLHGGPDFSTGSAAALAGAPTWPTLRLLRALAADNLLEELSSQRFRFHDLVRDFAHERVLADETPAERNHAIRRELEFYLRHCDAADRVLAPERPHVLTAEEHARPGTVSFADHAEAVAWCDAEIVSLLAAVDQAVELRVHDLAWKLPIALVYYLILRQHRTYRHRLTGIALQAARRQGDTWAETWCQNALGGAEGALGLHEQATASFTRALALSEELDDPRWRSMSTHNLAWALRLAGRYDAALVTQEQALRLARELGDRRGEAIDLNELGVLCIALGRYAQARDHGENALVAARDVADLLTEAEILHQLGQVHTLLDAPDAAADRFEQAIRLRRRIDDRPELATSLLELGRLCTRTHPAQAHTALEEAVRLLETLADPRVVEARALLDSLG</sequence>
<dbReference type="PANTHER" id="PTHR47691">
    <property type="entry name" value="REGULATOR-RELATED"/>
    <property type="match status" value="1"/>
</dbReference>
<reference evidence="1 2" key="1">
    <citation type="submission" date="2017-05" db="EMBL/GenBank/DDBJ databases">
        <title>Streptomyces alboflavus Genome sequencing and assembly.</title>
        <authorList>
            <person name="Wang Y."/>
            <person name="Du B."/>
            <person name="Ding Y."/>
            <person name="Liu H."/>
            <person name="Hou Q."/>
            <person name="Liu K."/>
            <person name="Wang C."/>
            <person name="Yao L."/>
        </authorList>
    </citation>
    <scope>NUCLEOTIDE SEQUENCE [LARGE SCALE GENOMIC DNA]</scope>
    <source>
        <strain evidence="1 2">MDJK44</strain>
    </source>
</reference>
<dbReference type="SUPFAM" id="SSF52540">
    <property type="entry name" value="P-loop containing nucleoside triphosphate hydrolases"/>
    <property type="match status" value="1"/>
</dbReference>
<protein>
    <submittedName>
        <fullName evidence="1">Uncharacterized protein</fullName>
    </submittedName>
</protein>
<name>A0A1Z1W5B2_9ACTN</name>
<evidence type="ECO:0000313" key="2">
    <source>
        <dbReference type="Proteomes" id="UP000195880"/>
    </source>
</evidence>
<dbReference type="InterPro" id="IPR011990">
    <property type="entry name" value="TPR-like_helical_dom_sf"/>
</dbReference>
<dbReference type="EMBL" id="CP021748">
    <property type="protein sequence ID" value="ARX81618.1"/>
    <property type="molecule type" value="Genomic_DNA"/>
</dbReference>
<dbReference type="InterPro" id="IPR019734">
    <property type="entry name" value="TPR_rpt"/>
</dbReference>
<dbReference type="PANTHER" id="PTHR47691:SF3">
    <property type="entry name" value="HTH-TYPE TRANSCRIPTIONAL REGULATOR RV0890C-RELATED"/>
    <property type="match status" value="1"/>
</dbReference>
<dbReference type="PRINTS" id="PR00364">
    <property type="entry name" value="DISEASERSIST"/>
</dbReference>
<proteinExistence type="predicted"/>
<dbReference type="SMART" id="SM00028">
    <property type="entry name" value="TPR"/>
    <property type="match status" value="4"/>
</dbReference>
<keyword evidence="2" id="KW-1185">Reference proteome</keyword>
<dbReference type="Pfam" id="PF13424">
    <property type="entry name" value="TPR_12"/>
    <property type="match status" value="2"/>
</dbReference>
<dbReference type="Gene3D" id="1.25.40.10">
    <property type="entry name" value="Tetratricopeptide repeat domain"/>
    <property type="match status" value="1"/>
</dbReference>
<gene>
    <name evidence="1" type="ORF">SMD44_01016</name>
</gene>
<dbReference type="Gene3D" id="3.40.50.300">
    <property type="entry name" value="P-loop containing nucleotide triphosphate hydrolases"/>
    <property type="match status" value="1"/>
</dbReference>
<accession>A0A1Z1W5B2</accession>
<dbReference type="SUPFAM" id="SSF48452">
    <property type="entry name" value="TPR-like"/>
    <property type="match status" value="1"/>
</dbReference>
<dbReference type="InterPro" id="IPR027417">
    <property type="entry name" value="P-loop_NTPase"/>
</dbReference>